<dbReference type="InterPro" id="IPR027417">
    <property type="entry name" value="P-loop_NTPase"/>
</dbReference>
<reference evidence="3 4" key="1">
    <citation type="submission" date="2023-01" db="EMBL/GenBank/DDBJ databases">
        <title>Analysis of 21 Apiospora genomes using comparative genomics revels a genus with tremendous synthesis potential of carbohydrate active enzymes and secondary metabolites.</title>
        <authorList>
            <person name="Sorensen T."/>
        </authorList>
    </citation>
    <scope>NUCLEOTIDE SEQUENCE [LARGE SCALE GENOMIC DNA]</scope>
    <source>
        <strain evidence="3 4">CBS 33761</strain>
    </source>
</reference>
<dbReference type="Gene3D" id="3.40.50.300">
    <property type="entry name" value="P-loop containing nucleotide triphosphate hydrolases"/>
    <property type="match status" value="1"/>
</dbReference>
<sequence>MSNILRAIANLAVADQVEDIDPIRNALRTTEIETRAGASMIRDVATPNNIRTYGFVLDHPAYRDWLLAPGSAALGIAGPAATGKTIVSGLIYDDLLAHTSSGDDVCVFYHCRPAQTATPAAILKAIVWSLFDRRPDLATLAVAGKDDEWWAARIRDAKDRVPALWNLFAKLAGRVGTVWLVLDSVHDCDDGAVKGLLRQLVHASRRTSMTVKIAVTSRSSERLTEANIDNWFAYTAADLEEGDVDESCARAGLAQMEVARSGKVMGLEGETLFQAALVLLNIAFGAA</sequence>
<dbReference type="EMBL" id="JAQQWK010000014">
    <property type="protein sequence ID" value="KAK8016631.1"/>
    <property type="molecule type" value="Genomic_DNA"/>
</dbReference>
<accession>A0ABR1RNU4</accession>
<keyword evidence="4" id="KW-1185">Reference proteome</keyword>
<dbReference type="SUPFAM" id="SSF52540">
    <property type="entry name" value="P-loop containing nucleoside triphosphate hydrolases"/>
    <property type="match status" value="1"/>
</dbReference>
<protein>
    <recommendedName>
        <fullName evidence="2">Nephrocystin 3-like N-terminal domain-containing protein</fullName>
    </recommendedName>
</protein>
<dbReference type="Pfam" id="PF24883">
    <property type="entry name" value="NPHP3_N"/>
    <property type="match status" value="1"/>
</dbReference>
<name>A0ABR1RNU4_9PEZI</name>
<feature type="domain" description="Nephrocystin 3-like N-terminal" evidence="2">
    <location>
        <begin position="54"/>
        <end position="218"/>
    </location>
</feature>
<dbReference type="PANTHER" id="PTHR10039">
    <property type="entry name" value="AMELOGENIN"/>
    <property type="match status" value="1"/>
</dbReference>
<organism evidence="3 4">
    <name type="scientific">Apiospora rasikravindrae</name>
    <dbReference type="NCBI Taxonomy" id="990691"/>
    <lineage>
        <taxon>Eukaryota</taxon>
        <taxon>Fungi</taxon>
        <taxon>Dikarya</taxon>
        <taxon>Ascomycota</taxon>
        <taxon>Pezizomycotina</taxon>
        <taxon>Sordariomycetes</taxon>
        <taxon>Xylariomycetidae</taxon>
        <taxon>Amphisphaeriales</taxon>
        <taxon>Apiosporaceae</taxon>
        <taxon>Apiospora</taxon>
    </lineage>
</organism>
<evidence type="ECO:0000313" key="4">
    <source>
        <dbReference type="Proteomes" id="UP001444661"/>
    </source>
</evidence>
<comment type="caution">
    <text evidence="3">The sequence shown here is derived from an EMBL/GenBank/DDBJ whole genome shotgun (WGS) entry which is preliminary data.</text>
</comment>
<proteinExistence type="predicted"/>
<keyword evidence="1" id="KW-0677">Repeat</keyword>
<dbReference type="Proteomes" id="UP001444661">
    <property type="component" value="Unassembled WGS sequence"/>
</dbReference>
<evidence type="ECO:0000259" key="2">
    <source>
        <dbReference type="Pfam" id="PF24883"/>
    </source>
</evidence>
<evidence type="ECO:0000313" key="3">
    <source>
        <dbReference type="EMBL" id="KAK8016631.1"/>
    </source>
</evidence>
<dbReference type="InterPro" id="IPR056884">
    <property type="entry name" value="NPHP3-like_N"/>
</dbReference>
<evidence type="ECO:0000256" key="1">
    <source>
        <dbReference type="ARBA" id="ARBA00022737"/>
    </source>
</evidence>
<dbReference type="PANTHER" id="PTHR10039:SF14">
    <property type="entry name" value="NACHT DOMAIN-CONTAINING PROTEIN"/>
    <property type="match status" value="1"/>
</dbReference>
<gene>
    <name evidence="3" type="ORF">PG993_014820</name>
</gene>